<dbReference type="EMBL" id="KE148156">
    <property type="protein sequence ID" value="EPE05324.1"/>
    <property type="molecule type" value="Genomic_DNA"/>
</dbReference>
<name>S3BVR1_OPHP1</name>
<sequence length="159" mass="17690">MYASVVDTVKAAPTKIQTTAVLVNRNNNTAVVFNDTGNDFLCMFWLPQRQLYPGKGYFWARYGIALFDRIEPIIAPSWAGLSGKLFHVASNGGRRIDDLTGASPSCNWMGCDGGQDTLLAGMQQMRQNNYFYLDGNVTLNNNEGWAGYVQCGYEYFSRG</sequence>
<dbReference type="Proteomes" id="UP000016923">
    <property type="component" value="Unassembled WGS sequence"/>
</dbReference>
<proteinExistence type="predicted"/>
<dbReference type="OrthoDB" id="4663713at2759"/>
<accession>S3BVR1</accession>
<dbReference type="AlphaFoldDB" id="S3BVR1"/>
<keyword evidence="2" id="KW-1185">Reference proteome</keyword>
<organism evidence="1 2">
    <name type="scientific">Ophiostoma piceae (strain UAMH 11346)</name>
    <name type="common">Sap stain fungus</name>
    <dbReference type="NCBI Taxonomy" id="1262450"/>
    <lineage>
        <taxon>Eukaryota</taxon>
        <taxon>Fungi</taxon>
        <taxon>Dikarya</taxon>
        <taxon>Ascomycota</taxon>
        <taxon>Pezizomycotina</taxon>
        <taxon>Sordariomycetes</taxon>
        <taxon>Sordariomycetidae</taxon>
        <taxon>Ophiostomatales</taxon>
        <taxon>Ophiostomataceae</taxon>
        <taxon>Ophiostoma</taxon>
    </lineage>
</organism>
<evidence type="ECO:0000313" key="1">
    <source>
        <dbReference type="EMBL" id="EPE05324.1"/>
    </source>
</evidence>
<dbReference type="VEuPathDB" id="FungiDB:F503_02063"/>
<evidence type="ECO:0000313" key="2">
    <source>
        <dbReference type="Proteomes" id="UP000016923"/>
    </source>
</evidence>
<dbReference type="HOGENOM" id="CLU_1661315_0_0_1"/>
<reference evidence="1 2" key="1">
    <citation type="journal article" date="2013" name="BMC Genomics">
        <title>The genome and transcriptome of the pine saprophyte Ophiostoma piceae, and a comparison with the bark beetle-associated pine pathogen Grosmannia clavigera.</title>
        <authorList>
            <person name="Haridas S."/>
            <person name="Wang Y."/>
            <person name="Lim L."/>
            <person name="Massoumi Alamouti S."/>
            <person name="Jackman S."/>
            <person name="Docking R."/>
            <person name="Robertson G."/>
            <person name="Birol I."/>
            <person name="Bohlmann J."/>
            <person name="Breuil C."/>
        </authorList>
    </citation>
    <scope>NUCLEOTIDE SEQUENCE [LARGE SCALE GENOMIC DNA]</scope>
    <source>
        <strain evidence="1 2">UAMH 11346</strain>
    </source>
</reference>
<gene>
    <name evidence="1" type="ORF">F503_02063</name>
</gene>
<protein>
    <submittedName>
        <fullName evidence="1">Ecf subfamily rna polymerase sigma factor</fullName>
    </submittedName>
</protein>